<dbReference type="HOGENOM" id="CLU_035438_3_1_1"/>
<dbReference type="GO" id="GO:0070042">
    <property type="term" value="F:rRNA (uridine-N3-)-methyltransferase activity"/>
    <property type="evidence" value="ECO:0000318"/>
    <property type="project" value="GO_Central"/>
</dbReference>
<dbReference type="InterPro" id="IPR019446">
    <property type="entry name" value="BMT5-like"/>
</dbReference>
<evidence type="ECO:0000313" key="2">
    <source>
        <dbReference type="EMBL" id="AES76609.1"/>
    </source>
</evidence>
<dbReference type="OMA" id="DSRHYCF"/>
<dbReference type="GO" id="GO:0005737">
    <property type="term" value="C:cytoplasm"/>
    <property type="evidence" value="ECO:0000318"/>
    <property type="project" value="GO_Central"/>
</dbReference>
<proteinExistence type="predicted"/>
<evidence type="ECO:0000313" key="3">
    <source>
        <dbReference type="EMBL" id="RHN52722.1"/>
    </source>
</evidence>
<evidence type="ECO:0000313" key="5">
    <source>
        <dbReference type="Proteomes" id="UP000002051"/>
    </source>
</evidence>
<sequence>MEKKSITHYKSSQKNLLVGEGDFSFSLCLAKAFGSARNMVATSLDDRASLARKYTNAISNLDELEGLGCTILHEVDVHNMKQHHYLKHSNDFHRIIFNFPHSGLFSREIYESVIEQHKKLVSGFLRSAKSMLRFFGEIHITHKTSYPYSNWNIKNLAENEDLSFIEEVDFHQVLYPGYINKRGAGSKCGQSFTIGECSTFKFRISL</sequence>
<dbReference type="STRING" id="3880.G7KMJ6"/>
<dbReference type="Gramene" id="rna37423">
    <property type="protein sequence ID" value="RHN52722.1"/>
    <property type="gene ID" value="gene37423"/>
</dbReference>
<protein>
    <submittedName>
        <fullName evidence="2">DUF2431 domain protein</fullName>
    </submittedName>
</protein>
<dbReference type="AlphaFoldDB" id="G7KMJ6"/>
<dbReference type="EMBL" id="CM001222">
    <property type="protein sequence ID" value="AES76609.1"/>
    <property type="molecule type" value="Genomic_DNA"/>
</dbReference>
<name>G7KMJ6_MEDTR</name>
<gene>
    <name evidence="2" type="ordered locus">MTR_6g082310</name>
    <name evidence="3" type="ORF">MtrunA17_Chr6g0483571</name>
</gene>
<dbReference type="PaxDb" id="3880-AES76609"/>
<evidence type="ECO:0000313" key="4">
    <source>
        <dbReference type="EnsemblPlants" id="AES76609"/>
    </source>
</evidence>
<dbReference type="Pfam" id="PF10354">
    <property type="entry name" value="BMT5-like"/>
    <property type="match status" value="1"/>
</dbReference>
<dbReference type="PANTHER" id="PTHR11538">
    <property type="entry name" value="PHENYLALANYL-TRNA SYNTHETASE"/>
    <property type="match status" value="1"/>
</dbReference>
<keyword evidence="5" id="KW-1185">Reference proteome</keyword>
<evidence type="ECO:0000259" key="1">
    <source>
        <dbReference type="Pfam" id="PF10354"/>
    </source>
</evidence>
<dbReference type="eggNOG" id="KOG4174">
    <property type="taxonomic scope" value="Eukaryota"/>
</dbReference>
<evidence type="ECO:0000313" key="6">
    <source>
        <dbReference type="Proteomes" id="UP000265566"/>
    </source>
</evidence>
<accession>G7KMJ6</accession>
<dbReference type="EnsemblPlants" id="AES76609">
    <property type="protein sequence ID" value="AES76609"/>
    <property type="gene ID" value="MTR_6g082310"/>
</dbReference>
<reference evidence="2 5" key="1">
    <citation type="journal article" date="2011" name="Nature">
        <title>The Medicago genome provides insight into the evolution of rhizobial symbioses.</title>
        <authorList>
            <person name="Young N.D."/>
            <person name="Debelle F."/>
            <person name="Oldroyd G.E."/>
            <person name="Geurts R."/>
            <person name="Cannon S.B."/>
            <person name="Udvardi M.K."/>
            <person name="Benedito V.A."/>
            <person name="Mayer K.F."/>
            <person name="Gouzy J."/>
            <person name="Schoof H."/>
            <person name="Van de Peer Y."/>
            <person name="Proost S."/>
            <person name="Cook D.R."/>
            <person name="Meyers B.C."/>
            <person name="Spannagl M."/>
            <person name="Cheung F."/>
            <person name="De Mita S."/>
            <person name="Krishnakumar V."/>
            <person name="Gundlach H."/>
            <person name="Zhou S."/>
            <person name="Mudge J."/>
            <person name="Bharti A.K."/>
            <person name="Murray J.D."/>
            <person name="Naoumkina M.A."/>
            <person name="Rosen B."/>
            <person name="Silverstein K.A."/>
            <person name="Tang H."/>
            <person name="Rombauts S."/>
            <person name="Zhao P.X."/>
            <person name="Zhou P."/>
            <person name="Barbe V."/>
            <person name="Bardou P."/>
            <person name="Bechner M."/>
            <person name="Bellec A."/>
            <person name="Berger A."/>
            <person name="Berges H."/>
            <person name="Bidwell S."/>
            <person name="Bisseling T."/>
            <person name="Choisne N."/>
            <person name="Couloux A."/>
            <person name="Denny R."/>
            <person name="Deshpande S."/>
            <person name="Dai X."/>
            <person name="Doyle J.J."/>
            <person name="Dudez A.M."/>
            <person name="Farmer A.D."/>
            <person name="Fouteau S."/>
            <person name="Franken C."/>
            <person name="Gibelin C."/>
            <person name="Gish J."/>
            <person name="Goldstein S."/>
            <person name="Gonzalez A.J."/>
            <person name="Green P.J."/>
            <person name="Hallab A."/>
            <person name="Hartog M."/>
            <person name="Hua A."/>
            <person name="Humphray S.J."/>
            <person name="Jeong D.H."/>
            <person name="Jing Y."/>
            <person name="Jocker A."/>
            <person name="Kenton S.M."/>
            <person name="Kim D.J."/>
            <person name="Klee K."/>
            <person name="Lai H."/>
            <person name="Lang C."/>
            <person name="Lin S."/>
            <person name="Macmil S.L."/>
            <person name="Magdelenat G."/>
            <person name="Matthews L."/>
            <person name="McCorrison J."/>
            <person name="Monaghan E.L."/>
            <person name="Mun J.H."/>
            <person name="Najar F.Z."/>
            <person name="Nicholson C."/>
            <person name="Noirot C."/>
            <person name="O'Bleness M."/>
            <person name="Paule C.R."/>
            <person name="Poulain J."/>
            <person name="Prion F."/>
            <person name="Qin B."/>
            <person name="Qu C."/>
            <person name="Retzel E.F."/>
            <person name="Riddle C."/>
            <person name="Sallet E."/>
            <person name="Samain S."/>
            <person name="Samson N."/>
            <person name="Sanders I."/>
            <person name="Saurat O."/>
            <person name="Scarpelli C."/>
            <person name="Schiex T."/>
            <person name="Segurens B."/>
            <person name="Severin A.J."/>
            <person name="Sherrier D.J."/>
            <person name="Shi R."/>
            <person name="Sims S."/>
            <person name="Singer S.R."/>
            <person name="Sinharoy S."/>
            <person name="Sterck L."/>
            <person name="Viollet A."/>
            <person name="Wang B.B."/>
            <person name="Wang K."/>
            <person name="Wang M."/>
            <person name="Wang X."/>
            <person name="Warfsmann J."/>
            <person name="Weissenbach J."/>
            <person name="White D.D."/>
            <person name="White J.D."/>
            <person name="Wiley G.B."/>
            <person name="Wincker P."/>
            <person name="Xing Y."/>
            <person name="Yang L."/>
            <person name="Yao Z."/>
            <person name="Ying F."/>
            <person name="Zhai J."/>
            <person name="Zhou L."/>
            <person name="Zuber A."/>
            <person name="Denarie J."/>
            <person name="Dixon R.A."/>
            <person name="May G.D."/>
            <person name="Schwartz D.C."/>
            <person name="Rogers J."/>
            <person name="Quetier F."/>
            <person name="Town C.D."/>
            <person name="Roe B.A."/>
        </authorList>
    </citation>
    <scope>NUCLEOTIDE SEQUENCE [LARGE SCALE GENOMIC DNA]</scope>
    <source>
        <strain evidence="2">A17</strain>
        <strain evidence="4 5">cv. Jemalong A17</strain>
    </source>
</reference>
<organism evidence="2 5">
    <name type="scientific">Medicago truncatula</name>
    <name type="common">Barrel medic</name>
    <name type="synonym">Medicago tribuloides</name>
    <dbReference type="NCBI Taxonomy" id="3880"/>
    <lineage>
        <taxon>Eukaryota</taxon>
        <taxon>Viridiplantae</taxon>
        <taxon>Streptophyta</taxon>
        <taxon>Embryophyta</taxon>
        <taxon>Tracheophyta</taxon>
        <taxon>Spermatophyta</taxon>
        <taxon>Magnoliopsida</taxon>
        <taxon>eudicotyledons</taxon>
        <taxon>Gunneridae</taxon>
        <taxon>Pentapetalae</taxon>
        <taxon>rosids</taxon>
        <taxon>fabids</taxon>
        <taxon>Fabales</taxon>
        <taxon>Fabaceae</taxon>
        <taxon>Papilionoideae</taxon>
        <taxon>50 kb inversion clade</taxon>
        <taxon>NPAAA clade</taxon>
        <taxon>Hologalegina</taxon>
        <taxon>IRL clade</taxon>
        <taxon>Trifolieae</taxon>
        <taxon>Medicago</taxon>
    </lineage>
</organism>
<dbReference type="EMBL" id="PSQE01000006">
    <property type="protein sequence ID" value="RHN52722.1"/>
    <property type="molecule type" value="Genomic_DNA"/>
</dbReference>
<dbReference type="PANTHER" id="PTHR11538:SF89">
    <property type="entry name" value="PROTEIN, PUTATIVE (DUF2431)-RELATED"/>
    <property type="match status" value="1"/>
</dbReference>
<dbReference type="Proteomes" id="UP000265566">
    <property type="component" value="Chromosome 6"/>
</dbReference>
<reference evidence="3" key="5">
    <citation type="journal article" date="2018" name="Nat. Plants">
        <title>Whole-genome landscape of Medicago truncatula symbiotic genes.</title>
        <authorList>
            <person name="Pecrix Y."/>
            <person name="Gamas P."/>
            <person name="Carrere S."/>
        </authorList>
    </citation>
    <scope>NUCLEOTIDE SEQUENCE</scope>
    <source>
        <tissue evidence="3">Leaves</tissue>
    </source>
</reference>
<reference evidence="2 5" key="2">
    <citation type="journal article" date="2014" name="BMC Genomics">
        <title>An improved genome release (version Mt4.0) for the model legume Medicago truncatula.</title>
        <authorList>
            <person name="Tang H."/>
            <person name="Krishnakumar V."/>
            <person name="Bidwell S."/>
            <person name="Rosen B."/>
            <person name="Chan A."/>
            <person name="Zhou S."/>
            <person name="Gentzbittel L."/>
            <person name="Childs K.L."/>
            <person name="Yandell M."/>
            <person name="Gundlach H."/>
            <person name="Mayer K.F."/>
            <person name="Schwartz D.C."/>
            <person name="Town C.D."/>
        </authorList>
    </citation>
    <scope>GENOME REANNOTATION</scope>
    <source>
        <strain evidence="4 5">cv. Jemalong A17</strain>
    </source>
</reference>
<dbReference type="Proteomes" id="UP000002051">
    <property type="component" value="Chromosome 6"/>
</dbReference>
<reference evidence="6" key="4">
    <citation type="journal article" date="2018" name="Nat. Plants">
        <title>Whole-genome landscape of Medicago truncatula symbiotic genes.</title>
        <authorList>
            <person name="Pecrix Y."/>
            <person name="Staton S.E."/>
            <person name="Sallet E."/>
            <person name="Lelandais-Briere C."/>
            <person name="Moreau S."/>
            <person name="Carrere S."/>
            <person name="Blein T."/>
            <person name="Jardinaud M.F."/>
            <person name="Latrasse D."/>
            <person name="Zouine M."/>
            <person name="Zahm M."/>
            <person name="Kreplak J."/>
            <person name="Mayjonade B."/>
            <person name="Satge C."/>
            <person name="Perez M."/>
            <person name="Cauet S."/>
            <person name="Marande W."/>
            <person name="Chantry-Darmon C."/>
            <person name="Lopez-Roques C."/>
            <person name="Bouchez O."/>
            <person name="Berard A."/>
            <person name="Debelle F."/>
            <person name="Munos S."/>
            <person name="Bendahmane A."/>
            <person name="Berges H."/>
            <person name="Niebel A."/>
            <person name="Buitink J."/>
            <person name="Frugier F."/>
            <person name="Benhamed M."/>
            <person name="Crespi M."/>
            <person name="Gouzy J."/>
            <person name="Gamas P."/>
        </authorList>
    </citation>
    <scope>NUCLEOTIDE SEQUENCE [LARGE SCALE GENOMIC DNA]</scope>
    <source>
        <strain evidence="6">cv. Jemalong A17</strain>
    </source>
</reference>
<dbReference type="GO" id="GO:0070475">
    <property type="term" value="P:rRNA base methylation"/>
    <property type="evidence" value="ECO:0000318"/>
    <property type="project" value="GO_Central"/>
</dbReference>
<feature type="domain" description="25S rRNA (uridine-N(3))-methyltransferase BMT5-like" evidence="1">
    <location>
        <begin position="16"/>
        <end position="182"/>
    </location>
</feature>
<reference evidence="4" key="3">
    <citation type="submission" date="2015-04" db="UniProtKB">
        <authorList>
            <consortium name="EnsemblPlants"/>
        </authorList>
    </citation>
    <scope>IDENTIFICATION</scope>
    <source>
        <strain evidence="4">cv. Jemalong A17</strain>
    </source>
</reference>